<reference evidence="4 5" key="1">
    <citation type="submission" date="2019-09" db="EMBL/GenBank/DDBJ databases">
        <title>YIM 132180 draft genome.</title>
        <authorList>
            <person name="Zhang K."/>
        </authorList>
    </citation>
    <scope>NUCLEOTIDE SEQUENCE [LARGE SCALE GENOMIC DNA]</scope>
    <source>
        <strain evidence="4 5">YIM 132180</strain>
    </source>
</reference>
<keyword evidence="2" id="KW-0472">Membrane</keyword>
<feature type="transmembrane region" description="Helical" evidence="2">
    <location>
        <begin position="536"/>
        <end position="560"/>
    </location>
</feature>
<keyword evidence="5" id="KW-1185">Reference proteome</keyword>
<evidence type="ECO:0000313" key="5">
    <source>
        <dbReference type="Proteomes" id="UP000432089"/>
    </source>
</evidence>
<evidence type="ECO:0000256" key="2">
    <source>
        <dbReference type="SAM" id="Phobius"/>
    </source>
</evidence>
<dbReference type="InterPro" id="IPR053058">
    <property type="entry name" value="Mulikevirus_tape_measure"/>
</dbReference>
<dbReference type="InterPro" id="IPR013491">
    <property type="entry name" value="Tape_meas_N"/>
</dbReference>
<dbReference type="Proteomes" id="UP000432089">
    <property type="component" value="Unassembled WGS sequence"/>
</dbReference>
<accession>A0A7V7TUN0</accession>
<feature type="region of interest" description="Disordered" evidence="1">
    <location>
        <begin position="774"/>
        <end position="811"/>
    </location>
</feature>
<dbReference type="EMBL" id="VZDO01000027">
    <property type="protein sequence ID" value="KAB0676015.1"/>
    <property type="molecule type" value="Genomic_DNA"/>
</dbReference>
<proteinExistence type="predicted"/>
<feature type="transmembrane region" description="Helical" evidence="2">
    <location>
        <begin position="436"/>
        <end position="461"/>
    </location>
</feature>
<dbReference type="AlphaFoldDB" id="A0A7V7TUN0"/>
<feature type="transmembrane region" description="Helical" evidence="2">
    <location>
        <begin position="503"/>
        <end position="524"/>
    </location>
</feature>
<dbReference type="Pfam" id="PF20155">
    <property type="entry name" value="TMP_3"/>
    <property type="match status" value="1"/>
</dbReference>
<dbReference type="RefSeq" id="WP_150973817.1">
    <property type="nucleotide sequence ID" value="NZ_VZDO01000027.1"/>
</dbReference>
<evidence type="ECO:0000259" key="3">
    <source>
        <dbReference type="Pfam" id="PF20155"/>
    </source>
</evidence>
<name>A0A7V7TUN0_9HYPH</name>
<gene>
    <name evidence="4" type="ORF">F6X38_22400</name>
</gene>
<feature type="compositionally biased region" description="Basic and acidic residues" evidence="1">
    <location>
        <begin position="56"/>
        <end position="75"/>
    </location>
</feature>
<protein>
    <recommendedName>
        <fullName evidence="3">Tape measure protein N-terminal domain-containing protein</fullName>
    </recommendedName>
</protein>
<organism evidence="4 5">
    <name type="scientific">Plantimonas leprariae</name>
    <dbReference type="NCBI Taxonomy" id="2615207"/>
    <lineage>
        <taxon>Bacteria</taxon>
        <taxon>Pseudomonadati</taxon>
        <taxon>Pseudomonadota</taxon>
        <taxon>Alphaproteobacteria</taxon>
        <taxon>Hyphomicrobiales</taxon>
        <taxon>Aurantimonadaceae</taxon>
        <taxon>Plantimonas</taxon>
    </lineage>
</organism>
<evidence type="ECO:0000256" key="1">
    <source>
        <dbReference type="SAM" id="MobiDB-lite"/>
    </source>
</evidence>
<dbReference type="PANTHER" id="PTHR38812">
    <property type="entry name" value="MU-LIKE PROPHAGE FLUMU PROTEIN GP42"/>
    <property type="match status" value="1"/>
</dbReference>
<evidence type="ECO:0000313" key="4">
    <source>
        <dbReference type="EMBL" id="KAB0676015.1"/>
    </source>
</evidence>
<comment type="caution">
    <text evidence="4">The sequence shown here is derived from an EMBL/GenBank/DDBJ whole genome shotgun (WGS) entry which is preliminary data.</text>
</comment>
<sequence>MARRRLCPRVPLLRGRGRDRHPDRLEGSAVHREPAPEPRDRPGAQTRHHAIGGALRARENAVSEPRRDAHRPDAARRPLPGLLVHVARGRPARSRLQPIRHHRRYGGRRQGKACRMILDEIVAILGLEYRSNGDAARFERDLDGVAKKVEATSRDISRGLADFGDGLVEKLRPVALALGAAATAAGVALGEGVIDASSQWEGFEAALTTIEGSSEKAKASLDWISDFAKQTPYDLAGVTDSFIKLKSYGLDAADGTLKTLGDAASAMNKPLDQAVEAFADAASFQFERLREFGIVASQEGQKVTFQWTKDGKTVRETVKKTGDEVTRWLKNNFEGRFSGAMLRQSKTFGGMMSNLGDAWQDFQRRIGRGGFFDTVKNRLADLLDWIGRLDASGKLDEVSRRLSNGFTWLANQITTDVQNLIKVFGGTDLEGKIKPFLTVLGLLFARMFPIATAFSVAALAVEDWLSYMAGGDSVIGDFVKALADFLGADPQTVASTLGEIAKAAGWFAAAAVGLTLFASALRSLSGALVLLKGMQWAVGLLSSLAGISWTGAAAGAATAAGAGAGAGAAGAGAAGTAGGLAVSPAATVATGSAVLGAASMGVVGAMDTKKRRDLYDTPMAGAMGGDFALGAAFFDQAQENREAQMAGREVGARVRAWFQSEGVQSLIGGMRDGLAKFTPALPPPRDDLNAIVGRNEAFSIKRQFGVDPQRLAEVAKATLDITGFLAPANVAKAMLADLAVGFNAKGTLDLTQFNAAADQAEARLKRLNGGLSGSGGRFDGLGQSAVRPRPLVTAGPSLPTRPAVAQSPASP</sequence>
<feature type="region of interest" description="Disordered" evidence="1">
    <location>
        <begin position="1"/>
        <end position="75"/>
    </location>
</feature>
<keyword evidence="2" id="KW-1133">Transmembrane helix</keyword>
<feature type="transmembrane region" description="Helical" evidence="2">
    <location>
        <begin position="580"/>
        <end position="603"/>
    </location>
</feature>
<feature type="compositionally biased region" description="Basic and acidic residues" evidence="1">
    <location>
        <begin position="20"/>
        <end position="42"/>
    </location>
</feature>
<dbReference type="PANTHER" id="PTHR38812:SF2">
    <property type="entry name" value="MU-LIKE PROPHAGE FLUMU PROTEIN GP42"/>
    <property type="match status" value="1"/>
</dbReference>
<keyword evidence="2" id="KW-0812">Transmembrane</keyword>
<feature type="domain" description="Tape measure protein N-terminal" evidence="3">
    <location>
        <begin position="192"/>
        <end position="366"/>
    </location>
</feature>